<proteinExistence type="predicted"/>
<organism evidence="2">
    <name type="scientific">Staphylococcus epidermidis</name>
    <dbReference type="NCBI Taxonomy" id="1282"/>
    <lineage>
        <taxon>Bacteria</taxon>
        <taxon>Bacillati</taxon>
        <taxon>Bacillota</taxon>
        <taxon>Bacilli</taxon>
        <taxon>Bacillales</taxon>
        <taxon>Staphylococcaceae</taxon>
        <taxon>Staphylococcus</taxon>
    </lineage>
</organism>
<protein>
    <recommendedName>
        <fullName evidence="1">Schlafen AlbA-2 domain-containing protein</fullName>
    </recommendedName>
</protein>
<accession>A0A221KKN5</accession>
<dbReference type="RefSeq" id="WP_001830686.1">
    <property type="nucleotide sequence ID" value="NZ_JACGQU010000004.1"/>
</dbReference>
<evidence type="ECO:0000259" key="1">
    <source>
        <dbReference type="Pfam" id="PF04326"/>
    </source>
</evidence>
<dbReference type="InterPro" id="IPR038461">
    <property type="entry name" value="Schlafen_AlbA_2_dom_sf"/>
</dbReference>
<dbReference type="Pfam" id="PF04326">
    <property type="entry name" value="SLFN_AlbA_2"/>
    <property type="match status" value="1"/>
</dbReference>
<name>A0A221KKN5_STAEP</name>
<feature type="domain" description="Schlafen AlbA-2" evidence="1">
    <location>
        <begin position="19"/>
        <end position="154"/>
    </location>
</feature>
<dbReference type="AlphaFoldDB" id="A0A221KKN5"/>
<evidence type="ECO:0000313" key="2">
    <source>
        <dbReference type="EMBL" id="ASM79601.1"/>
    </source>
</evidence>
<dbReference type="Gene3D" id="3.30.950.30">
    <property type="entry name" value="Schlafen, AAA domain"/>
    <property type="match status" value="1"/>
</dbReference>
<dbReference type="InterPro" id="IPR007421">
    <property type="entry name" value="Schlafen_AlbA_2_dom"/>
</dbReference>
<sequence>MRKYSLNQKVSELINLKYEGSYWDFKREHHSIENNHKLLHDIICLANNIENREAYLIIGVADNGEVIGINEQQFRRNQQQLINIVRDKKWEGYGAPDIKMETILIGEVEIDVIVIEKSIHVPFTLAEDIKPKGQKNIYLRRHTVYTRNQDSNTPHDRAATISEVEMLMKYRLGLLPDPIERVRRYICDGENWKLIDSKVDVISWYYLLYPEFTIEIITDDEKLSIPNFAFIHMNNRSSLLRVKIKYHSTILYWDYARYVDEARGIVIYPEYGALNIANPGSEFTNSFDYYYSNSLKIKLSKFLMSLLNLDSTGYLWKRHLSYIPVFQDKEEKAEIINLINQEKEKTKQNIKKLKKEVLISSRGIGKEKYNFIVQDLATNLMLIKRINEFRL</sequence>
<dbReference type="EMBL" id="MF346683">
    <property type="protein sequence ID" value="ASM79601.1"/>
    <property type="molecule type" value="Genomic_DNA"/>
</dbReference>
<reference evidence="2" key="1">
    <citation type="submission" date="2017-06" db="EMBL/GenBank/DDBJ databases">
        <title>First Detailed Genetic Characterization of the Structural Organization of Type III Arginine Catabolic Mobile Elements (ACMEs) Harbored by Staphylococcus epidermidis using Whole Genome Sequencing.</title>
        <authorList>
            <person name="McManus B.A."/>
            <person name="O'Connor A.M."/>
            <person name="Kinnevey P.M."/>
            <person name="O'Sullivan M."/>
            <person name="Polyzois I."/>
            <person name="Coleman D.C."/>
        </authorList>
    </citation>
    <scope>NUCLEOTIDE SEQUENCE</scope>
    <source>
        <strain evidence="2">204OR1</strain>
    </source>
</reference>